<dbReference type="EMBL" id="NVOR01000004">
    <property type="protein sequence ID" value="PED84534.1"/>
    <property type="molecule type" value="Genomic_DNA"/>
</dbReference>
<dbReference type="RefSeq" id="WP_097898593.1">
    <property type="nucleotide sequence ID" value="NZ_NVOR01000004.1"/>
</dbReference>
<dbReference type="PANTHER" id="PTHR36436">
    <property type="entry name" value="SLL5081 PROTEIN"/>
    <property type="match status" value="1"/>
</dbReference>
<dbReference type="InterPro" id="IPR015315">
    <property type="entry name" value="DUF1963"/>
</dbReference>
<gene>
    <name evidence="1" type="ORF">CON65_00700</name>
</gene>
<dbReference type="Gene3D" id="2.30.320.10">
    <property type="entry name" value="YwqG-like"/>
    <property type="match status" value="1"/>
</dbReference>
<name>A0AA91ZV98_9BACI</name>
<sequence>MKKKIESLIDKYELTHLKQELVNTIFPCIKVTPIQKDTLAIGCSKMGGVPDVPVSFEYPTYKENPLHFIAQFNLNDLHDVSMSHNLPKTGMLYFFYCENHFDEDVNQKDVGCVLYYDVSAEQLRRMDEIQARFIQCEISFECTYKLPELFIENEDDSDRFLQLLEELIPDHYDNHQLFGEPFSVQEEVFQEAGDYIGVNPYHMTLLFQIDSDYKNCNMMWGDLGMLYFCIGNDDLKHRRFENTCCILQTC</sequence>
<evidence type="ECO:0000313" key="2">
    <source>
        <dbReference type="Proteomes" id="UP000221020"/>
    </source>
</evidence>
<accession>A0AA91ZV98</accession>
<dbReference type="PANTHER" id="PTHR36436:SF6">
    <property type="entry name" value="SLL5081 PROTEIN"/>
    <property type="match status" value="1"/>
</dbReference>
<dbReference type="InterPro" id="IPR035948">
    <property type="entry name" value="YwqG-like_sf"/>
</dbReference>
<evidence type="ECO:0000313" key="1">
    <source>
        <dbReference type="EMBL" id="PED84534.1"/>
    </source>
</evidence>
<comment type="caution">
    <text evidence="1">The sequence shown here is derived from an EMBL/GenBank/DDBJ whole genome shotgun (WGS) entry which is preliminary data.</text>
</comment>
<protein>
    <submittedName>
        <fullName evidence="1">Cytoplasmic protein</fullName>
    </submittedName>
</protein>
<reference evidence="1 2" key="1">
    <citation type="submission" date="2017-09" db="EMBL/GenBank/DDBJ databases">
        <title>Large-scale bioinformatics analysis of Bacillus genomes uncovers conserved roles of natural products in bacterial physiology.</title>
        <authorList>
            <consortium name="Agbiome Team Llc"/>
            <person name="Bleich R.M."/>
            <person name="Grubbs K.J."/>
            <person name="Santa Maria K.C."/>
            <person name="Allen S.E."/>
            <person name="Farag S."/>
            <person name="Shank E.A."/>
            <person name="Bowers A."/>
        </authorList>
    </citation>
    <scope>NUCLEOTIDE SEQUENCE [LARGE SCALE GENOMIC DNA]</scope>
    <source>
        <strain evidence="1 2">AFS092012</strain>
    </source>
</reference>
<proteinExistence type="predicted"/>
<organism evidence="1 2">
    <name type="scientific">Bacillus pseudomycoides</name>
    <dbReference type="NCBI Taxonomy" id="64104"/>
    <lineage>
        <taxon>Bacteria</taxon>
        <taxon>Bacillati</taxon>
        <taxon>Bacillota</taxon>
        <taxon>Bacilli</taxon>
        <taxon>Bacillales</taxon>
        <taxon>Bacillaceae</taxon>
        <taxon>Bacillus</taxon>
        <taxon>Bacillus cereus group</taxon>
    </lineage>
</organism>
<dbReference type="SUPFAM" id="SSF103032">
    <property type="entry name" value="Hypothetical protein YwqG"/>
    <property type="match status" value="1"/>
</dbReference>
<dbReference type="Pfam" id="PF09234">
    <property type="entry name" value="DUF1963"/>
    <property type="match status" value="1"/>
</dbReference>
<dbReference type="AlphaFoldDB" id="A0AA91ZV98"/>
<dbReference type="Proteomes" id="UP000221020">
    <property type="component" value="Unassembled WGS sequence"/>
</dbReference>